<dbReference type="Pfam" id="PF07350">
    <property type="entry name" value="Gig2-like"/>
    <property type="match status" value="1"/>
</dbReference>
<dbReference type="InterPro" id="IPR010856">
    <property type="entry name" value="Gig2-like"/>
</dbReference>
<dbReference type="PANTHER" id="PTHR30613">
    <property type="entry name" value="UNCHARACTERIZED PROTEIN YBIU-RELATED"/>
    <property type="match status" value="1"/>
</dbReference>
<comment type="caution">
    <text evidence="1">The sequence shown here is derived from an EMBL/GenBank/DDBJ whole genome shotgun (WGS) entry which is preliminary data.</text>
</comment>
<sequence length="472" mass="52054">MFATGNAKPPGTIGAFFTSLSGADTVPLPQKYADLKRKLVPDEKAERQLEAGWKRLLAVLKENNPKWAEKGTANIPEVAFQELISGDNDSPAARSVKDCGVVIVKGVVDEELALSWKESVREYVKTNPKAKGFPEHDPQVFDLFWTPPQIAARTHPRMLQTITRMNKLCSVSPESAISLTTPIVYADRCRIRHPGDTSFALGPHSDSGTIERWEDETYRSVYKEILTRWEDWDPWNIDGRVEACIDLYDSPGGSSVFRTFQGWLSLSSCGPGEGTLRVHPSVKHSIAYFWMRPFFAPIRSKESFESNAEFLAAENWRLDLDQSSFPGTPPGRGSEFSNATHPHLELDITLTSIPKVSPGDYVFWHCDGIHAVENKHTGTGDSSVMYIGAAPLTRQNAQYLVKQKTTFVEGFPPPDFPGGVGESGFIGRANEKYLTTDAAKAGMGYGKFIPGSGATEGEKLVIQHANEILGFA</sequence>
<accession>A0A9P5Y4W6</accession>
<dbReference type="SUPFAM" id="SSF51197">
    <property type="entry name" value="Clavaminate synthase-like"/>
    <property type="match status" value="1"/>
</dbReference>
<evidence type="ECO:0008006" key="3">
    <source>
        <dbReference type="Google" id="ProtNLM"/>
    </source>
</evidence>
<dbReference type="InterPro" id="IPR027443">
    <property type="entry name" value="IPNS-like_sf"/>
</dbReference>
<dbReference type="PANTHER" id="PTHR30613:SF1">
    <property type="entry name" value="DUF1479 DOMAIN PROTEIN (AFU_ORTHOLOGUE AFUA_5G09280)"/>
    <property type="match status" value="1"/>
</dbReference>
<gene>
    <name evidence="1" type="ORF">BDZ94DRAFT_1309772</name>
</gene>
<reference evidence="1" key="1">
    <citation type="submission" date="2020-11" db="EMBL/GenBank/DDBJ databases">
        <authorList>
            <consortium name="DOE Joint Genome Institute"/>
            <person name="Ahrendt S."/>
            <person name="Riley R."/>
            <person name="Andreopoulos W."/>
            <person name="Labutti K."/>
            <person name="Pangilinan J."/>
            <person name="Ruiz-Duenas F.J."/>
            <person name="Barrasa J.M."/>
            <person name="Sanchez-Garcia M."/>
            <person name="Camarero S."/>
            <person name="Miyauchi S."/>
            <person name="Serrano A."/>
            <person name="Linde D."/>
            <person name="Babiker R."/>
            <person name="Drula E."/>
            <person name="Ayuso-Fernandez I."/>
            <person name="Pacheco R."/>
            <person name="Padilla G."/>
            <person name="Ferreira P."/>
            <person name="Barriuso J."/>
            <person name="Kellner H."/>
            <person name="Castanera R."/>
            <person name="Alfaro M."/>
            <person name="Ramirez L."/>
            <person name="Pisabarro A.G."/>
            <person name="Kuo A."/>
            <person name="Tritt A."/>
            <person name="Lipzen A."/>
            <person name="He G."/>
            <person name="Yan M."/>
            <person name="Ng V."/>
            <person name="Cullen D."/>
            <person name="Martin F."/>
            <person name="Rosso M.-N."/>
            <person name="Henrissat B."/>
            <person name="Hibbett D."/>
            <person name="Martinez A.T."/>
            <person name="Grigoriev I.V."/>
        </authorList>
    </citation>
    <scope>NUCLEOTIDE SEQUENCE</scope>
    <source>
        <strain evidence="1">CBS 247.69</strain>
    </source>
</reference>
<evidence type="ECO:0000313" key="1">
    <source>
        <dbReference type="EMBL" id="KAF9462300.1"/>
    </source>
</evidence>
<organism evidence="1 2">
    <name type="scientific">Collybia nuda</name>
    <dbReference type="NCBI Taxonomy" id="64659"/>
    <lineage>
        <taxon>Eukaryota</taxon>
        <taxon>Fungi</taxon>
        <taxon>Dikarya</taxon>
        <taxon>Basidiomycota</taxon>
        <taxon>Agaricomycotina</taxon>
        <taxon>Agaricomycetes</taxon>
        <taxon>Agaricomycetidae</taxon>
        <taxon>Agaricales</taxon>
        <taxon>Tricholomatineae</taxon>
        <taxon>Clitocybaceae</taxon>
        <taxon>Collybia</taxon>
    </lineage>
</organism>
<proteinExistence type="predicted"/>
<dbReference type="Gene3D" id="2.60.120.330">
    <property type="entry name" value="B-lactam Antibiotic, Isopenicillin N Synthase, Chain"/>
    <property type="match status" value="1"/>
</dbReference>
<protein>
    <recommendedName>
        <fullName evidence="3">DUF1479-domain-containing protein</fullName>
    </recommendedName>
</protein>
<keyword evidence="2" id="KW-1185">Reference proteome</keyword>
<dbReference type="OrthoDB" id="8249012at2759"/>
<dbReference type="AlphaFoldDB" id="A0A9P5Y4W6"/>
<evidence type="ECO:0000313" key="2">
    <source>
        <dbReference type="Proteomes" id="UP000807353"/>
    </source>
</evidence>
<name>A0A9P5Y4W6_9AGAR</name>
<dbReference type="Proteomes" id="UP000807353">
    <property type="component" value="Unassembled WGS sequence"/>
</dbReference>
<dbReference type="EMBL" id="MU150273">
    <property type="protein sequence ID" value="KAF9462300.1"/>
    <property type="molecule type" value="Genomic_DNA"/>
</dbReference>